<feature type="domain" description="HTH araC/xylS-type" evidence="4">
    <location>
        <begin position="153"/>
        <end position="251"/>
    </location>
</feature>
<proteinExistence type="predicted"/>
<sequence length="258" mass="27973">MPRILQPVHASDEREPGIARWSGTGRLRPGVLEIEGPLGSLPRHSHHSVQVAIAHQGTFVIEDLQGRQLRTNAAIVPADQPHAFSAAGAWGVVAHVEPESSLGAELTSLVDDPSHVRAWQRAGQALTQGHRAYAEGRPRPPESTAHSLHPGVAAARTHLQAALDSRPVRLSDLAATVHLSESRLSHLFAQDLGITFRAYVRWLRLLRATAAVAQGRTLTEAAHLAGFTDSSHLTRTCRRTFGAPPTAFSTIRWEIQPI</sequence>
<dbReference type="AlphaFoldDB" id="U5EL98"/>
<gene>
    <name evidence="5" type="ORF">NCAST_32_03680</name>
</gene>
<accession>U5EL98</accession>
<dbReference type="Proteomes" id="UP000017048">
    <property type="component" value="Unassembled WGS sequence"/>
</dbReference>
<dbReference type="SUPFAM" id="SSF46689">
    <property type="entry name" value="Homeodomain-like"/>
    <property type="match status" value="1"/>
</dbReference>
<dbReference type="PANTHER" id="PTHR46796">
    <property type="entry name" value="HTH-TYPE TRANSCRIPTIONAL ACTIVATOR RHAS-RELATED"/>
    <property type="match status" value="1"/>
</dbReference>
<evidence type="ECO:0000256" key="2">
    <source>
        <dbReference type="ARBA" id="ARBA00023125"/>
    </source>
</evidence>
<name>U5EL98_NOCAS</name>
<protein>
    <submittedName>
        <fullName evidence="5">AraC family transcriptional regulator</fullName>
    </submittedName>
</protein>
<dbReference type="SMART" id="SM00342">
    <property type="entry name" value="HTH_ARAC"/>
    <property type="match status" value="1"/>
</dbReference>
<dbReference type="eggNOG" id="COG2207">
    <property type="taxonomic scope" value="Bacteria"/>
</dbReference>
<evidence type="ECO:0000256" key="1">
    <source>
        <dbReference type="ARBA" id="ARBA00023015"/>
    </source>
</evidence>
<dbReference type="EMBL" id="BAFO02000032">
    <property type="protein sequence ID" value="GAD85884.1"/>
    <property type="molecule type" value="Genomic_DNA"/>
</dbReference>
<keyword evidence="3" id="KW-0804">Transcription</keyword>
<dbReference type="STRING" id="1824.SAMN05444423_102734"/>
<dbReference type="InterPro" id="IPR009057">
    <property type="entry name" value="Homeodomain-like_sf"/>
</dbReference>
<dbReference type="PANTHER" id="PTHR46796:SF15">
    <property type="entry name" value="BLL1074 PROTEIN"/>
    <property type="match status" value="1"/>
</dbReference>
<dbReference type="PROSITE" id="PS01124">
    <property type="entry name" value="HTH_ARAC_FAMILY_2"/>
    <property type="match status" value="1"/>
</dbReference>
<dbReference type="InterPro" id="IPR050204">
    <property type="entry name" value="AraC_XylS_family_regulators"/>
</dbReference>
<dbReference type="Gene3D" id="1.10.10.60">
    <property type="entry name" value="Homeodomain-like"/>
    <property type="match status" value="1"/>
</dbReference>
<evidence type="ECO:0000259" key="4">
    <source>
        <dbReference type="PROSITE" id="PS01124"/>
    </source>
</evidence>
<keyword evidence="1" id="KW-0805">Transcription regulation</keyword>
<dbReference type="GO" id="GO:0043565">
    <property type="term" value="F:sequence-specific DNA binding"/>
    <property type="evidence" value="ECO:0007669"/>
    <property type="project" value="InterPro"/>
</dbReference>
<evidence type="ECO:0000313" key="5">
    <source>
        <dbReference type="EMBL" id="GAD85884.1"/>
    </source>
</evidence>
<dbReference type="GO" id="GO:0003700">
    <property type="term" value="F:DNA-binding transcription factor activity"/>
    <property type="evidence" value="ECO:0007669"/>
    <property type="project" value="InterPro"/>
</dbReference>
<evidence type="ECO:0000313" key="6">
    <source>
        <dbReference type="Proteomes" id="UP000017048"/>
    </source>
</evidence>
<keyword evidence="2" id="KW-0238">DNA-binding</keyword>
<organism evidence="5 6">
    <name type="scientific">Nocardia asteroides NBRC 15531</name>
    <dbReference type="NCBI Taxonomy" id="1110697"/>
    <lineage>
        <taxon>Bacteria</taxon>
        <taxon>Bacillati</taxon>
        <taxon>Actinomycetota</taxon>
        <taxon>Actinomycetes</taxon>
        <taxon>Mycobacteriales</taxon>
        <taxon>Nocardiaceae</taxon>
        <taxon>Nocardia</taxon>
    </lineage>
</organism>
<dbReference type="Pfam" id="PF12833">
    <property type="entry name" value="HTH_18"/>
    <property type="match status" value="1"/>
</dbReference>
<reference evidence="5 6" key="1">
    <citation type="journal article" date="2014" name="BMC Genomics">
        <title>Genome based analysis of type-I polyketide synthase and nonribosomal peptide synthetase gene clusters in seven strains of five representative Nocardia species.</title>
        <authorList>
            <person name="Komaki H."/>
            <person name="Ichikawa N."/>
            <person name="Hosoyama A."/>
            <person name="Takahashi-Nakaguchi A."/>
            <person name="Matsuzawa T."/>
            <person name="Suzuki K."/>
            <person name="Fujita N."/>
            <person name="Gonoi T."/>
        </authorList>
    </citation>
    <scope>NUCLEOTIDE SEQUENCE [LARGE SCALE GENOMIC DNA]</scope>
    <source>
        <strain evidence="5 6">NBRC 15531</strain>
    </source>
</reference>
<keyword evidence="6" id="KW-1185">Reference proteome</keyword>
<dbReference type="InterPro" id="IPR018060">
    <property type="entry name" value="HTH_AraC"/>
</dbReference>
<evidence type="ECO:0000256" key="3">
    <source>
        <dbReference type="ARBA" id="ARBA00023163"/>
    </source>
</evidence>
<comment type="caution">
    <text evidence="5">The sequence shown here is derived from an EMBL/GenBank/DDBJ whole genome shotgun (WGS) entry which is preliminary data.</text>
</comment>